<evidence type="ECO:0008006" key="3">
    <source>
        <dbReference type="Google" id="ProtNLM"/>
    </source>
</evidence>
<dbReference type="GO" id="GO:0000963">
    <property type="term" value="P:mitochondrial RNA processing"/>
    <property type="evidence" value="ECO:0007669"/>
    <property type="project" value="TreeGrafter"/>
</dbReference>
<dbReference type="GO" id="GO:0005759">
    <property type="term" value="C:mitochondrial matrix"/>
    <property type="evidence" value="ECO:0007669"/>
    <property type="project" value="TreeGrafter"/>
</dbReference>
<comment type="caution">
    <text evidence="1">The sequence shown here is derived from an EMBL/GenBank/DDBJ whole genome shotgun (WGS) entry which is preliminary data.</text>
</comment>
<accession>A0A5J4YUV4</accession>
<proteinExistence type="predicted"/>
<dbReference type="PANTHER" id="PTHR21228:SF40">
    <property type="entry name" value="LD45607P"/>
    <property type="match status" value="1"/>
</dbReference>
<reference evidence="2" key="1">
    <citation type="journal article" date="2019" name="Nat. Commun.">
        <title>Expansion of phycobilisome linker gene families in mesophilic red algae.</title>
        <authorList>
            <person name="Lee J."/>
            <person name="Kim D."/>
            <person name="Bhattacharya D."/>
            <person name="Yoon H.S."/>
        </authorList>
    </citation>
    <scope>NUCLEOTIDE SEQUENCE [LARGE SCALE GENOMIC DNA]</scope>
    <source>
        <strain evidence="2">CCMP 1328</strain>
    </source>
</reference>
<dbReference type="GO" id="GO:0003723">
    <property type="term" value="F:RNA binding"/>
    <property type="evidence" value="ECO:0007669"/>
    <property type="project" value="TreeGrafter"/>
</dbReference>
<dbReference type="Proteomes" id="UP000324585">
    <property type="component" value="Unassembled WGS sequence"/>
</dbReference>
<name>A0A5J4YUV4_PORPP</name>
<dbReference type="GO" id="GO:0044528">
    <property type="term" value="P:regulation of mitochondrial mRNA stability"/>
    <property type="evidence" value="ECO:0007669"/>
    <property type="project" value="TreeGrafter"/>
</dbReference>
<sequence>MNGLVRGEDMVAWSVALSEVADSAPFTRRNEIQRLTCLAPQRPGKCWKGRVRRWSTHPPMQMQQISDAFERPREMANLPRRRANQLPLGPGARTAPGLGTPVSPTVSYFKRLEHIPSSSERDTLGWTEWFEKVTAAFRLQGYDALSAARHIRVLAKFAVTSPEHREAVMAYLETSAFLTLWRERMNVLMGAMNEAQLTDALYNMAYLEIRSDRLFGSHFFEQWFIHVSNLSDLTAPALARMVWALGILRVCPDTIFLQNVALAFNREFGDFRSYHLADMMWALGRCEAQLPDELVELWFSAFEKECKNFSANDLAVSLWGLALVNVRPDRLVSQYWMENATRLFDEMTPLDLCNIMFALGKLEWNPGTQFLKLWLSRWMRMTIEADVQGFVDSFWGLTKLGIKPNAAFLDEFYDGWRRERTFIRTPQVRNSLYAFARCGILPERDYFEHWYEAFKSNLSDYDYAAMPLYQVERLRGNGPTLAIIIWSFAKLDLTPSSKFMLKWYKMAEFFVPYMGAQDLTNCAWAFARLSLAPLPRFSNDLLKQFYLSRKEFRADNLVLFLSALVGMGISLPDVFLLQWSRRFRKLVNDASPHHLTETIKSFAYLELKPSLVLYEEWKHLLSAWSLHFISSLDSFSFQQLVTCLWSFATLRLSPPTPVLDGLLSALHGKGLDGADSVTLANVAWSFEQLRIRPPRDLWRSWNRAWKREVDFASETVSARAERSREKIELMAT</sequence>
<dbReference type="InterPro" id="IPR050870">
    <property type="entry name" value="FAST_kinase"/>
</dbReference>
<dbReference type="AlphaFoldDB" id="A0A5J4YUV4"/>
<dbReference type="EMBL" id="VRMN01000003">
    <property type="protein sequence ID" value="KAA8495281.1"/>
    <property type="molecule type" value="Genomic_DNA"/>
</dbReference>
<keyword evidence="2" id="KW-1185">Reference proteome</keyword>
<organism evidence="1 2">
    <name type="scientific">Porphyridium purpureum</name>
    <name type="common">Red alga</name>
    <name type="synonym">Porphyridium cruentum</name>
    <dbReference type="NCBI Taxonomy" id="35688"/>
    <lineage>
        <taxon>Eukaryota</taxon>
        <taxon>Rhodophyta</taxon>
        <taxon>Bangiophyceae</taxon>
        <taxon>Porphyridiales</taxon>
        <taxon>Porphyridiaceae</taxon>
        <taxon>Porphyridium</taxon>
    </lineage>
</organism>
<protein>
    <recommendedName>
        <fullName evidence="3">Tbc2 translation factor, chloroplastic</fullName>
    </recommendedName>
</protein>
<dbReference type="OrthoDB" id="413408at2759"/>
<dbReference type="GO" id="GO:0035770">
    <property type="term" value="C:ribonucleoprotein granule"/>
    <property type="evidence" value="ECO:0007669"/>
    <property type="project" value="TreeGrafter"/>
</dbReference>
<gene>
    <name evidence="1" type="ORF">FVE85_1436</name>
</gene>
<dbReference type="PANTHER" id="PTHR21228">
    <property type="entry name" value="FAST LEU-RICH DOMAIN-CONTAINING"/>
    <property type="match status" value="1"/>
</dbReference>
<evidence type="ECO:0000313" key="2">
    <source>
        <dbReference type="Proteomes" id="UP000324585"/>
    </source>
</evidence>
<evidence type="ECO:0000313" key="1">
    <source>
        <dbReference type="EMBL" id="KAA8495281.1"/>
    </source>
</evidence>